<evidence type="ECO:0000313" key="1">
    <source>
        <dbReference type="EMBL" id="OIQ89122.1"/>
    </source>
</evidence>
<dbReference type="InterPro" id="IPR010653">
    <property type="entry name" value="NlpB/DapX"/>
</dbReference>
<name>A0A1J5R0W6_9ZZZZ</name>
<comment type="caution">
    <text evidence="1">The sequence shown here is derived from an EMBL/GenBank/DDBJ whole genome shotgun (WGS) entry which is preliminary data.</text>
</comment>
<dbReference type="AlphaFoldDB" id="A0A1J5R0W6"/>
<reference evidence="1" key="1">
    <citation type="submission" date="2016-10" db="EMBL/GenBank/DDBJ databases">
        <title>Sequence of Gallionella enrichment culture.</title>
        <authorList>
            <person name="Poehlein A."/>
            <person name="Muehling M."/>
            <person name="Daniel R."/>
        </authorList>
    </citation>
    <scope>NUCLEOTIDE SEQUENCE</scope>
</reference>
<accession>A0A1J5R0W6</accession>
<dbReference type="Pfam" id="PF06804">
    <property type="entry name" value="Lipoprotein_18"/>
    <property type="match status" value="1"/>
</dbReference>
<dbReference type="PROSITE" id="PS51257">
    <property type="entry name" value="PROKAR_LIPOPROTEIN"/>
    <property type="match status" value="1"/>
</dbReference>
<dbReference type="EMBL" id="MLJW01000343">
    <property type="protein sequence ID" value="OIQ89122.1"/>
    <property type="molecule type" value="Genomic_DNA"/>
</dbReference>
<proteinExistence type="predicted"/>
<gene>
    <name evidence="1" type="primary">bamC_5</name>
    <name evidence="1" type="ORF">GALL_289870</name>
</gene>
<organism evidence="1">
    <name type="scientific">mine drainage metagenome</name>
    <dbReference type="NCBI Taxonomy" id="410659"/>
    <lineage>
        <taxon>unclassified sequences</taxon>
        <taxon>metagenomes</taxon>
        <taxon>ecological metagenomes</taxon>
    </lineage>
</organism>
<dbReference type="Gene3D" id="3.30.310.170">
    <property type="entry name" value="Outer membrane protein assembly factor BamC"/>
    <property type="match status" value="1"/>
</dbReference>
<protein>
    <submittedName>
        <fullName evidence="1">Outer membrane protein assembly factor BamC</fullName>
    </submittedName>
</protein>
<dbReference type="InterPro" id="IPR042268">
    <property type="entry name" value="BamC_C"/>
</dbReference>
<sequence length="386" mass="42311">MRRIPALSGLPVLRLTALALAVAALGGCSSMSTVVSGKSVDYESAKAAPSLDIPPDLTQITHEQRYTMPDNAKTGPVSALAYQKSATVQTAEPANDAVLPQYPGMHIEQAGGQRWLVVDTPPAKLWDKVKEFWQQNGFYLTKADAATGEMETDWAENRAKLPQDFIRKYLGKVFDSLYDTGERDRYRTVFERTPDGKGTEIFITHQTMVEVYTNQDKTQTTWQPGTPDPTLDTVFLRKLMVHLGMSEQQAKAAVTDVTTPPNVPRVSLIDGGRALQVQDGFDEAWRRVGLAINTAGFTVTDRNRATGIYDIRYVNPVAAMKAEENQGGFLSRLFGGGKTQVKPEHFRILVQPAGTVSQVSVQAINAGADSAQSAQNILKVLQQQLQ</sequence>